<keyword evidence="3" id="KW-1185">Reference proteome</keyword>
<dbReference type="KEGG" id="apln:108733882"/>
<dbReference type="InterPro" id="IPR037370">
    <property type="entry name" value="Pleckstrin"/>
</dbReference>
<feature type="region of interest" description="Disordered" evidence="1">
    <location>
        <begin position="290"/>
        <end position="323"/>
    </location>
</feature>
<feature type="region of interest" description="Disordered" evidence="1">
    <location>
        <begin position="1"/>
        <end position="20"/>
    </location>
</feature>
<dbReference type="PROSITE" id="PS50003">
    <property type="entry name" value="PH_DOMAIN"/>
    <property type="match status" value="1"/>
</dbReference>
<proteinExistence type="predicted"/>
<dbReference type="CDD" id="cd00821">
    <property type="entry name" value="PH"/>
    <property type="match status" value="1"/>
</dbReference>
<dbReference type="Gene3D" id="2.30.29.30">
    <property type="entry name" value="Pleckstrin-homology domain (PH domain)/Phosphotyrosine-binding domain (PTB)"/>
    <property type="match status" value="1"/>
</dbReference>
<name>A0A1W4W9R1_AGRPL</name>
<evidence type="ECO:0000313" key="3">
    <source>
        <dbReference type="Proteomes" id="UP000192223"/>
    </source>
</evidence>
<dbReference type="RefSeq" id="XP_018320731.1">
    <property type="nucleotide sequence ID" value="XM_018465229.2"/>
</dbReference>
<sequence>MLVQVDSGNGGNPHASVGRPSIAGILDSPTLARVERAMLRHSDDGNREQAHLQRAGITQSLLSSSTYDKESTHAIKKGLLWQQRDKLFSRWKERYFILTRDYLHCFRRASGADRISEMGQFLFKIKLVDVERVEWENKKTYSTVALILGRDGKIFLRAPDGLEDWFELLEECMLTSKERRRALRHNSRDEKSKDNNNVLNSLEDWLASRRKLPPSRLPTDSVSTRQDSVRRRDCRNWTQRDDDWENPTLDNRLSLLTDIDISSYDDDTLGAPSVASFRLNQDVFCVQPSTLKSSGSFKDNNRSSTGAVKRQPAQQDSQPQLIKYRERSYSDIQRVDRRLWRPRVDDRFQ</sequence>
<dbReference type="InterPro" id="IPR011993">
    <property type="entry name" value="PH-like_dom_sf"/>
</dbReference>
<evidence type="ECO:0000313" key="4">
    <source>
        <dbReference type="RefSeq" id="XP_018320731.1"/>
    </source>
</evidence>
<dbReference type="GeneID" id="108733882"/>
<dbReference type="GO" id="GO:0030036">
    <property type="term" value="P:actin cytoskeleton organization"/>
    <property type="evidence" value="ECO:0007669"/>
    <property type="project" value="TreeGrafter"/>
</dbReference>
<evidence type="ECO:0000256" key="1">
    <source>
        <dbReference type="SAM" id="MobiDB-lite"/>
    </source>
</evidence>
<dbReference type="Pfam" id="PF20399">
    <property type="entry name" value="PH_20"/>
    <property type="match status" value="1"/>
</dbReference>
<dbReference type="InterPro" id="IPR001849">
    <property type="entry name" value="PH_domain"/>
</dbReference>
<dbReference type="FunFam" id="2.30.29.30:FF:000280">
    <property type="entry name" value="Uncharacterized protein, isoform B"/>
    <property type="match status" value="1"/>
</dbReference>
<protein>
    <submittedName>
        <fullName evidence="4">Uncharacterized protein LOC108733882</fullName>
    </submittedName>
</protein>
<gene>
    <name evidence="4" type="primary">LOC108733882</name>
</gene>
<organism evidence="3 4">
    <name type="scientific">Agrilus planipennis</name>
    <name type="common">Emerald ash borer</name>
    <name type="synonym">Agrilus marcopoli</name>
    <dbReference type="NCBI Taxonomy" id="224129"/>
    <lineage>
        <taxon>Eukaryota</taxon>
        <taxon>Metazoa</taxon>
        <taxon>Ecdysozoa</taxon>
        <taxon>Arthropoda</taxon>
        <taxon>Hexapoda</taxon>
        <taxon>Insecta</taxon>
        <taxon>Pterygota</taxon>
        <taxon>Neoptera</taxon>
        <taxon>Endopterygota</taxon>
        <taxon>Coleoptera</taxon>
        <taxon>Polyphaga</taxon>
        <taxon>Elateriformia</taxon>
        <taxon>Buprestoidea</taxon>
        <taxon>Buprestidae</taxon>
        <taxon>Agrilinae</taxon>
        <taxon>Agrilus</taxon>
    </lineage>
</organism>
<feature type="compositionally biased region" description="Polar residues" evidence="1">
    <location>
        <begin position="290"/>
        <end position="320"/>
    </location>
</feature>
<dbReference type="AlphaFoldDB" id="A0A1W4W9R1"/>
<feature type="domain" description="PH" evidence="2">
    <location>
        <begin position="73"/>
        <end position="174"/>
    </location>
</feature>
<dbReference type="InterPro" id="IPR046869">
    <property type="entry name" value="SLM1/RGC1-like_PH"/>
</dbReference>
<dbReference type="SUPFAM" id="SSF50729">
    <property type="entry name" value="PH domain-like"/>
    <property type="match status" value="1"/>
</dbReference>
<dbReference type="SMART" id="SM00233">
    <property type="entry name" value="PH"/>
    <property type="match status" value="1"/>
</dbReference>
<dbReference type="OrthoDB" id="8196563at2759"/>
<dbReference type="GO" id="GO:0005886">
    <property type="term" value="C:plasma membrane"/>
    <property type="evidence" value="ECO:0007669"/>
    <property type="project" value="TreeGrafter"/>
</dbReference>
<dbReference type="PANTHER" id="PTHR12092">
    <property type="entry name" value="PLECKSTRIN"/>
    <property type="match status" value="1"/>
</dbReference>
<accession>A0A1W4W9R1</accession>
<dbReference type="PANTHER" id="PTHR12092:SF16">
    <property type="entry name" value="PH DOMAIN-CONTAINING PROTEIN"/>
    <property type="match status" value="1"/>
</dbReference>
<dbReference type="Proteomes" id="UP000192223">
    <property type="component" value="Unplaced"/>
</dbReference>
<dbReference type="InParanoid" id="A0A1W4W9R1"/>
<reference evidence="4" key="1">
    <citation type="submission" date="2025-08" db="UniProtKB">
        <authorList>
            <consortium name="RefSeq"/>
        </authorList>
    </citation>
    <scope>IDENTIFICATION</scope>
    <source>
        <tissue evidence="4">Entire body</tissue>
    </source>
</reference>
<evidence type="ECO:0000259" key="2">
    <source>
        <dbReference type="PROSITE" id="PS50003"/>
    </source>
</evidence>